<evidence type="ECO:0000259" key="8">
    <source>
        <dbReference type="Pfam" id="PF09335"/>
    </source>
</evidence>
<dbReference type="Proteomes" id="UP001500752">
    <property type="component" value="Unassembled WGS sequence"/>
</dbReference>
<feature type="transmembrane region" description="Helical" evidence="7">
    <location>
        <begin position="52"/>
        <end position="74"/>
    </location>
</feature>
<evidence type="ECO:0000313" key="9">
    <source>
        <dbReference type="EMBL" id="GAA3678528.1"/>
    </source>
</evidence>
<dbReference type="RefSeq" id="WP_345149854.1">
    <property type="nucleotide sequence ID" value="NZ_BAABEO010000009.1"/>
</dbReference>
<name>A0ABP7C6P5_9MICC</name>
<keyword evidence="3" id="KW-1003">Cell membrane</keyword>
<evidence type="ECO:0000256" key="6">
    <source>
        <dbReference type="ARBA" id="ARBA00023136"/>
    </source>
</evidence>
<organism evidence="9 10">
    <name type="scientific">Arthrobacter ginkgonis</name>
    <dbReference type="NCBI Taxonomy" id="1630594"/>
    <lineage>
        <taxon>Bacteria</taxon>
        <taxon>Bacillati</taxon>
        <taxon>Actinomycetota</taxon>
        <taxon>Actinomycetes</taxon>
        <taxon>Micrococcales</taxon>
        <taxon>Micrococcaceae</taxon>
        <taxon>Arthrobacter</taxon>
    </lineage>
</organism>
<keyword evidence="10" id="KW-1185">Reference proteome</keyword>
<protein>
    <submittedName>
        <fullName evidence="9">DedA family protein</fullName>
    </submittedName>
</protein>
<keyword evidence="4 7" id="KW-0812">Transmembrane</keyword>
<proteinExistence type="inferred from homology"/>
<evidence type="ECO:0000256" key="5">
    <source>
        <dbReference type="ARBA" id="ARBA00022989"/>
    </source>
</evidence>
<keyword evidence="6 7" id="KW-0472">Membrane</keyword>
<evidence type="ECO:0000256" key="7">
    <source>
        <dbReference type="SAM" id="Phobius"/>
    </source>
</evidence>
<dbReference type="PANTHER" id="PTHR42709:SF6">
    <property type="entry name" value="UNDECAPRENYL PHOSPHATE TRANSPORTER A"/>
    <property type="match status" value="1"/>
</dbReference>
<dbReference type="Pfam" id="PF09335">
    <property type="entry name" value="VTT_dom"/>
    <property type="match status" value="1"/>
</dbReference>
<dbReference type="EMBL" id="BAABEO010000009">
    <property type="protein sequence ID" value="GAA3678528.1"/>
    <property type="molecule type" value="Genomic_DNA"/>
</dbReference>
<dbReference type="InterPro" id="IPR032816">
    <property type="entry name" value="VTT_dom"/>
</dbReference>
<evidence type="ECO:0000256" key="3">
    <source>
        <dbReference type="ARBA" id="ARBA00022475"/>
    </source>
</evidence>
<gene>
    <name evidence="9" type="ORF">GCM10023081_16000</name>
</gene>
<dbReference type="PANTHER" id="PTHR42709">
    <property type="entry name" value="ALKALINE PHOSPHATASE LIKE PROTEIN"/>
    <property type="match status" value="1"/>
</dbReference>
<dbReference type="InterPro" id="IPR051311">
    <property type="entry name" value="DedA_domain"/>
</dbReference>
<evidence type="ECO:0000256" key="4">
    <source>
        <dbReference type="ARBA" id="ARBA00022692"/>
    </source>
</evidence>
<sequence length="207" mass="21356">MNLDAALAGNLGPWYYPLMLVLVALDAALPPVPSELLVLGAGSMAAQGSLNPVAAVLAAAAGCWAGDIALYLVFRNGLTQWFGRFRWGRWGHRNILRLMGKAGRETTYAGLVGARFLSGGRTASVAAAGMANLPLGPFLALSGTGALLWSTWMVALGYVTGNSTGLSPWISAVIGMGLGTLVGLVIAGGMAIRARRKGALSHDQHVG</sequence>
<feature type="transmembrane region" description="Helical" evidence="7">
    <location>
        <begin position="125"/>
        <end position="149"/>
    </location>
</feature>
<comment type="similarity">
    <text evidence="2">Belongs to the DedA family.</text>
</comment>
<evidence type="ECO:0000256" key="1">
    <source>
        <dbReference type="ARBA" id="ARBA00004651"/>
    </source>
</evidence>
<evidence type="ECO:0000313" key="10">
    <source>
        <dbReference type="Proteomes" id="UP001500752"/>
    </source>
</evidence>
<keyword evidence="5 7" id="KW-1133">Transmembrane helix</keyword>
<accession>A0ABP7C6P5</accession>
<evidence type="ECO:0000256" key="2">
    <source>
        <dbReference type="ARBA" id="ARBA00010792"/>
    </source>
</evidence>
<feature type="transmembrane region" description="Helical" evidence="7">
    <location>
        <begin position="12"/>
        <end position="32"/>
    </location>
</feature>
<comment type="caution">
    <text evidence="9">The sequence shown here is derived from an EMBL/GenBank/DDBJ whole genome shotgun (WGS) entry which is preliminary data.</text>
</comment>
<feature type="transmembrane region" description="Helical" evidence="7">
    <location>
        <begin position="169"/>
        <end position="192"/>
    </location>
</feature>
<feature type="domain" description="VTT" evidence="8">
    <location>
        <begin position="32"/>
        <end position="158"/>
    </location>
</feature>
<reference evidence="10" key="1">
    <citation type="journal article" date="2019" name="Int. J. Syst. Evol. Microbiol.">
        <title>The Global Catalogue of Microorganisms (GCM) 10K type strain sequencing project: providing services to taxonomists for standard genome sequencing and annotation.</title>
        <authorList>
            <consortium name="The Broad Institute Genomics Platform"/>
            <consortium name="The Broad Institute Genome Sequencing Center for Infectious Disease"/>
            <person name="Wu L."/>
            <person name="Ma J."/>
        </authorList>
    </citation>
    <scope>NUCLEOTIDE SEQUENCE [LARGE SCALE GENOMIC DNA]</scope>
    <source>
        <strain evidence="10">JCM 30742</strain>
    </source>
</reference>
<comment type="subcellular location">
    <subcellularLocation>
        <location evidence="1">Cell membrane</location>
        <topology evidence="1">Multi-pass membrane protein</topology>
    </subcellularLocation>
</comment>